<reference evidence="2 3" key="1">
    <citation type="submission" date="2020-07" db="EMBL/GenBank/DDBJ databases">
        <title>The yeast mating-type switching endonuclease HO is a domesticated member of an unorthodox homing genetic element family.</title>
        <authorList>
            <person name="Coughlan A.Y."/>
            <person name="Lombardi L."/>
            <person name="Braun-Galleani S."/>
            <person name="Martos A.R."/>
            <person name="Galeote V."/>
            <person name="Bigey F."/>
            <person name="Dequin S."/>
            <person name="Byrne K.P."/>
            <person name="Wolfe K.H."/>
        </authorList>
    </citation>
    <scope>NUCLEOTIDE SEQUENCE [LARGE SCALE GENOMIC DNA]</scope>
    <source>
        <strain evidence="2 3">NRRL Y-6702</strain>
    </source>
</reference>
<dbReference type="EMBL" id="CP058605">
    <property type="protein sequence ID" value="QLG71214.1"/>
    <property type="molecule type" value="Genomic_DNA"/>
</dbReference>
<proteinExistence type="predicted"/>
<feature type="region of interest" description="Disordered" evidence="1">
    <location>
        <begin position="1"/>
        <end position="28"/>
    </location>
</feature>
<feature type="region of interest" description="Disordered" evidence="1">
    <location>
        <begin position="731"/>
        <end position="752"/>
    </location>
</feature>
<dbReference type="GeneID" id="59234875"/>
<feature type="compositionally biased region" description="Acidic residues" evidence="1">
    <location>
        <begin position="548"/>
        <end position="558"/>
    </location>
</feature>
<feature type="compositionally biased region" description="Polar residues" evidence="1">
    <location>
        <begin position="476"/>
        <end position="486"/>
    </location>
</feature>
<feature type="compositionally biased region" description="Basic and acidic residues" evidence="1">
    <location>
        <begin position="111"/>
        <end position="127"/>
    </location>
</feature>
<feature type="compositionally biased region" description="Basic and acidic residues" evidence="1">
    <location>
        <begin position="459"/>
        <end position="475"/>
    </location>
</feature>
<feature type="compositionally biased region" description="Polar residues" evidence="1">
    <location>
        <begin position="827"/>
        <end position="841"/>
    </location>
</feature>
<dbReference type="OrthoDB" id="3973129at2759"/>
<evidence type="ECO:0000313" key="2">
    <source>
        <dbReference type="EMBL" id="QLG71214.1"/>
    </source>
</evidence>
<accession>A0A7H9AYL6</accession>
<feature type="region of interest" description="Disordered" evidence="1">
    <location>
        <begin position="545"/>
        <end position="582"/>
    </location>
</feature>
<organism evidence="2 3">
    <name type="scientific">Zygotorulaspora mrakii</name>
    <name type="common">Zygosaccharomyces mrakii</name>
    <dbReference type="NCBI Taxonomy" id="42260"/>
    <lineage>
        <taxon>Eukaryota</taxon>
        <taxon>Fungi</taxon>
        <taxon>Dikarya</taxon>
        <taxon>Ascomycota</taxon>
        <taxon>Saccharomycotina</taxon>
        <taxon>Saccharomycetes</taxon>
        <taxon>Saccharomycetales</taxon>
        <taxon>Saccharomycetaceae</taxon>
        <taxon>Zygotorulaspora</taxon>
    </lineage>
</organism>
<feature type="compositionally biased region" description="Acidic residues" evidence="1">
    <location>
        <begin position="443"/>
        <end position="458"/>
    </location>
</feature>
<name>A0A7H9AYL6_ZYGMR</name>
<keyword evidence="3" id="KW-1185">Reference proteome</keyword>
<feature type="region of interest" description="Disordered" evidence="1">
    <location>
        <begin position="443"/>
        <end position="495"/>
    </location>
</feature>
<feature type="compositionally biased region" description="Polar residues" evidence="1">
    <location>
        <begin position="136"/>
        <end position="163"/>
    </location>
</feature>
<feature type="compositionally biased region" description="Polar residues" evidence="1">
    <location>
        <begin position="797"/>
        <end position="817"/>
    </location>
</feature>
<evidence type="ECO:0008006" key="4">
    <source>
        <dbReference type="Google" id="ProtNLM"/>
    </source>
</evidence>
<feature type="region of interest" description="Disordered" evidence="1">
    <location>
        <begin position="91"/>
        <end position="167"/>
    </location>
</feature>
<dbReference type="KEGG" id="zmk:HG535_0B02530"/>
<feature type="region of interest" description="Disordered" evidence="1">
    <location>
        <begin position="255"/>
        <end position="344"/>
    </location>
</feature>
<protein>
    <recommendedName>
        <fullName evidence="4">Zinc-regulated protein 8</fullName>
    </recommendedName>
</protein>
<feature type="compositionally biased region" description="Low complexity" evidence="1">
    <location>
        <begin position="513"/>
        <end position="526"/>
    </location>
</feature>
<feature type="compositionally biased region" description="Polar residues" evidence="1">
    <location>
        <begin position="732"/>
        <end position="742"/>
    </location>
</feature>
<dbReference type="AlphaFoldDB" id="A0A7H9AYL6"/>
<evidence type="ECO:0000313" key="3">
    <source>
        <dbReference type="Proteomes" id="UP000509704"/>
    </source>
</evidence>
<gene>
    <name evidence="2" type="ORF">HG535_0B02530</name>
</gene>
<dbReference type="Proteomes" id="UP000509704">
    <property type="component" value="Chromosome 2"/>
</dbReference>
<feature type="compositionally biased region" description="Acidic residues" evidence="1">
    <location>
        <begin position="333"/>
        <end position="343"/>
    </location>
</feature>
<feature type="compositionally biased region" description="Basic residues" evidence="1">
    <location>
        <begin position="1"/>
        <end position="11"/>
    </location>
</feature>
<dbReference type="RefSeq" id="XP_037142942.1">
    <property type="nucleotide sequence ID" value="XM_037287047.1"/>
</dbReference>
<feature type="region of interest" description="Disordered" evidence="1">
    <location>
        <begin position="513"/>
        <end position="532"/>
    </location>
</feature>
<evidence type="ECO:0000256" key="1">
    <source>
        <dbReference type="SAM" id="MobiDB-lite"/>
    </source>
</evidence>
<feature type="compositionally biased region" description="Basic and acidic residues" evidence="1">
    <location>
        <begin position="290"/>
        <end position="300"/>
    </location>
</feature>
<feature type="compositionally biased region" description="Polar residues" evidence="1">
    <location>
        <begin position="19"/>
        <end position="28"/>
    </location>
</feature>
<feature type="region of interest" description="Disordered" evidence="1">
    <location>
        <begin position="797"/>
        <end position="847"/>
    </location>
</feature>
<sequence length="847" mass="94318">MRSFIKSHRKANSLDESPLKTSTSSGDLLYSQTSSVDPLVLVPTTPSHTSNNGNGVKYSPGFEPFHRLANKKMFTSKLFKKSSATNLNAQMNIHSSSPKESSSAPGTPQVKRWEGKSEHSSSNEDVSKFPAIKGTVTHSWGDQSKNTQTVIRLNNPSTSSSDGSDLEPAVRISSLRKGSVMSYSTTYSNENTHNTTRGTDDTQHRDKHIYNELSKVKSKNRQVRIHSHDDILHLEKSSAVSLQLLASTSKTPILHKELSEQEDSQNSVSSEEDENTHLNGLTGGLSTNEKSYEIRKDSGKDYLGTTRHTQGTSRSKRSDSERDSTSENLTPFDENDYDDDDDDASRFSFEINGINGRTSSIKYYSKPDPVESVYIDDMYEDENFDEDMNFYEDSFDDMEFPSNNINANLSPNTLPPSNNLRASALSTNALKPKKTYNDLLALSDDETDDDEEEVGDVDGTDHSALSDKNIERAGDHTSSNQQSNFDPENFEETRAELKNLSNRPLVASSLLHGFSPGPSSARFSSSVRNGEVKEKTTANIKSFSDIFNLDDGDDDSENDGIPGEISRSDYSSDDEEIESSRPTIYLNDNYADFKDNAKSSSAANDSESRTLPKTPVRILVSSPAEGANIKNSNVTLDPHLNINCSGQCLPRPARSQLLKFHDLSSNLDSEIPGFMSNLYFIDESEEDKYNEKQKIPDDDYIDEINTVPEDFDFSDSDQEINMFKSPLRKGSFRSTHSYSDQPTGVAKESTPTRNKLEIKNKTVTFFDHAWDRSPTEKQRPLHNTIMDSSLENDNYVISPNGTGDNKNNPVTPTNSFNKPVPEYLNEYSLSPIQESSTSVDNSPVRLR</sequence>
<feature type="compositionally biased region" description="Basic and acidic residues" evidence="1">
    <location>
        <begin position="316"/>
        <end position="325"/>
    </location>
</feature>